<keyword evidence="1" id="KW-0812">Transmembrane</keyword>
<keyword evidence="3" id="KW-1185">Reference proteome</keyword>
<dbReference type="Proteomes" id="UP000238312">
    <property type="component" value="Unassembled WGS sequence"/>
</dbReference>
<evidence type="ECO:0000313" key="2">
    <source>
        <dbReference type="EMBL" id="PRX60447.1"/>
    </source>
</evidence>
<evidence type="ECO:0000313" key="3">
    <source>
        <dbReference type="Proteomes" id="UP000238312"/>
    </source>
</evidence>
<gene>
    <name evidence="2" type="ORF">B0I32_117214</name>
</gene>
<sequence>MDWPLAIVLVAVIIAVMVIITSLIARPKQ</sequence>
<evidence type="ECO:0000256" key="1">
    <source>
        <dbReference type="SAM" id="Phobius"/>
    </source>
</evidence>
<dbReference type="EMBL" id="PVNG01000017">
    <property type="protein sequence ID" value="PRX60447.1"/>
    <property type="molecule type" value="Genomic_DNA"/>
</dbReference>
<reference evidence="2 3" key="1">
    <citation type="submission" date="2018-03" db="EMBL/GenBank/DDBJ databases">
        <title>Genomic Encyclopedia of Type Strains, Phase III (KMG-III): the genomes of soil and plant-associated and newly described type strains.</title>
        <authorList>
            <person name="Whitman W."/>
        </authorList>
    </citation>
    <scope>NUCLEOTIDE SEQUENCE [LARGE SCALE GENOMIC DNA]</scope>
    <source>
        <strain evidence="2 3">CGMCC 4.7104</strain>
    </source>
</reference>
<dbReference type="AlphaFoldDB" id="A0A2T0MQS4"/>
<organism evidence="2 3">
    <name type="scientific">Nonomuraea fuscirosea</name>
    <dbReference type="NCBI Taxonomy" id="1291556"/>
    <lineage>
        <taxon>Bacteria</taxon>
        <taxon>Bacillati</taxon>
        <taxon>Actinomycetota</taxon>
        <taxon>Actinomycetes</taxon>
        <taxon>Streptosporangiales</taxon>
        <taxon>Streptosporangiaceae</taxon>
        <taxon>Nonomuraea</taxon>
    </lineage>
</organism>
<keyword evidence="1" id="KW-0472">Membrane</keyword>
<protein>
    <submittedName>
        <fullName evidence="2">Uncharacterized protein</fullName>
    </submittedName>
</protein>
<comment type="caution">
    <text evidence="2">The sequence shown here is derived from an EMBL/GenBank/DDBJ whole genome shotgun (WGS) entry which is preliminary data.</text>
</comment>
<keyword evidence="1" id="KW-1133">Transmembrane helix</keyword>
<proteinExistence type="predicted"/>
<feature type="transmembrane region" description="Helical" evidence="1">
    <location>
        <begin position="6"/>
        <end position="25"/>
    </location>
</feature>
<accession>A0A2T0MQS4</accession>
<name>A0A2T0MQS4_9ACTN</name>